<dbReference type="EMBL" id="JANIEX010000021">
    <property type="protein sequence ID" value="KAJ3576030.1"/>
    <property type="molecule type" value="Genomic_DNA"/>
</dbReference>
<dbReference type="AlphaFoldDB" id="A0AAD5Z034"/>
<dbReference type="Proteomes" id="UP001213000">
    <property type="component" value="Unassembled WGS sequence"/>
</dbReference>
<feature type="compositionally biased region" description="Basic and acidic residues" evidence="1">
    <location>
        <begin position="340"/>
        <end position="349"/>
    </location>
</feature>
<feature type="region of interest" description="Disordered" evidence="1">
    <location>
        <begin position="276"/>
        <end position="306"/>
    </location>
</feature>
<keyword evidence="3" id="KW-1185">Reference proteome</keyword>
<feature type="region of interest" description="Disordered" evidence="1">
    <location>
        <begin position="340"/>
        <end position="377"/>
    </location>
</feature>
<evidence type="ECO:0000256" key="1">
    <source>
        <dbReference type="SAM" id="MobiDB-lite"/>
    </source>
</evidence>
<reference evidence="2" key="1">
    <citation type="submission" date="2022-07" db="EMBL/GenBank/DDBJ databases">
        <title>Genome Sequence of Leucocoprinus birnbaumii.</title>
        <authorList>
            <person name="Buettner E."/>
        </authorList>
    </citation>
    <scope>NUCLEOTIDE SEQUENCE</scope>
    <source>
        <strain evidence="2">VT141</strain>
    </source>
</reference>
<sequence>MDFLYGRWKGREVGELSEVHPYAELEALTIGCMHVVLHVDVYKVWMQRDLPFLNRAMKAYRRLQDTNLTYDLIGHLIDDHDSIVGLVTEPMLGRTITLHDASLVFSALRRLNSFGYILDTPWEGSMLITQSGEVKITTMHNVIQLPDDPGEREAKIREKEEWCKKWVFGAMEKVHKGVAEYGWARLPGWTRGRIVVPVNVLAPLVRPQKILSIANGQRNRQYHGQGGAGQRWLEWAVEKFKDVWVHEKAEEAMEIWKLVRAGGMKRLLGADITNEEDIKNQSDQSTNHRPMKKAKGLPKERPGWTRCETPLPPLPVAREDYPVVPTSVFSIRESWRERSTSETLYERNRSSSPTVVGHSPSPPPPSSPRAPAFGDGVKTRKIPSWLLEGDWLELASRSRFEVVN</sequence>
<proteinExistence type="predicted"/>
<evidence type="ECO:0000313" key="3">
    <source>
        <dbReference type="Proteomes" id="UP001213000"/>
    </source>
</evidence>
<accession>A0AAD5Z034</accession>
<feature type="compositionally biased region" description="Low complexity" evidence="1">
    <location>
        <begin position="350"/>
        <end position="359"/>
    </location>
</feature>
<protein>
    <submittedName>
        <fullName evidence="2">Uncharacterized protein</fullName>
    </submittedName>
</protein>
<comment type="caution">
    <text evidence="2">The sequence shown here is derived from an EMBL/GenBank/DDBJ whole genome shotgun (WGS) entry which is preliminary data.</text>
</comment>
<name>A0AAD5Z034_9AGAR</name>
<evidence type="ECO:0000313" key="2">
    <source>
        <dbReference type="EMBL" id="KAJ3576030.1"/>
    </source>
</evidence>
<gene>
    <name evidence="2" type="ORF">NP233_g720</name>
</gene>
<organism evidence="2 3">
    <name type="scientific">Leucocoprinus birnbaumii</name>
    <dbReference type="NCBI Taxonomy" id="56174"/>
    <lineage>
        <taxon>Eukaryota</taxon>
        <taxon>Fungi</taxon>
        <taxon>Dikarya</taxon>
        <taxon>Basidiomycota</taxon>
        <taxon>Agaricomycotina</taxon>
        <taxon>Agaricomycetes</taxon>
        <taxon>Agaricomycetidae</taxon>
        <taxon>Agaricales</taxon>
        <taxon>Agaricineae</taxon>
        <taxon>Agaricaceae</taxon>
        <taxon>Leucocoprinus</taxon>
    </lineage>
</organism>